<name>A0A2P5HHL5_DIAHE</name>
<dbReference type="Pfam" id="PF20516">
    <property type="entry name" value="PDDEXK_12"/>
    <property type="match status" value="1"/>
</dbReference>
<reference evidence="3" key="1">
    <citation type="submission" date="2017-09" db="EMBL/GenBank/DDBJ databases">
        <title>Polyketide synthases of a Diaporthe helianthi virulent isolate.</title>
        <authorList>
            <person name="Baroncelli R."/>
        </authorList>
    </citation>
    <scope>NUCLEOTIDE SEQUENCE [LARGE SCALE GENOMIC DNA]</scope>
    <source>
        <strain evidence="3">7/96</strain>
    </source>
</reference>
<proteinExistence type="predicted"/>
<evidence type="ECO:0000313" key="3">
    <source>
        <dbReference type="EMBL" id="POS69740.1"/>
    </source>
</evidence>
<dbReference type="AlphaFoldDB" id="A0A2P5HHL5"/>
<feature type="region of interest" description="Disordered" evidence="1">
    <location>
        <begin position="21"/>
        <end position="132"/>
    </location>
</feature>
<organism evidence="3 4">
    <name type="scientific">Diaporthe helianthi</name>
    <dbReference type="NCBI Taxonomy" id="158607"/>
    <lineage>
        <taxon>Eukaryota</taxon>
        <taxon>Fungi</taxon>
        <taxon>Dikarya</taxon>
        <taxon>Ascomycota</taxon>
        <taxon>Pezizomycotina</taxon>
        <taxon>Sordariomycetes</taxon>
        <taxon>Sordariomycetidae</taxon>
        <taxon>Diaporthales</taxon>
        <taxon>Diaporthaceae</taxon>
        <taxon>Diaporthe</taxon>
    </lineage>
</organism>
<dbReference type="EMBL" id="MAVT02002024">
    <property type="protein sequence ID" value="POS69740.1"/>
    <property type="molecule type" value="Genomic_DNA"/>
</dbReference>
<feature type="domain" description="PD-(D/E)XK nuclease-like" evidence="2">
    <location>
        <begin position="197"/>
        <end position="401"/>
    </location>
</feature>
<dbReference type="Proteomes" id="UP000094444">
    <property type="component" value="Unassembled WGS sequence"/>
</dbReference>
<evidence type="ECO:0000256" key="1">
    <source>
        <dbReference type="SAM" id="MobiDB-lite"/>
    </source>
</evidence>
<dbReference type="InterPro" id="IPR046797">
    <property type="entry name" value="PDDEXK_12"/>
</dbReference>
<protein>
    <recommendedName>
        <fullName evidence="2">PD-(D/E)XK nuclease-like domain-containing protein</fullName>
    </recommendedName>
</protein>
<dbReference type="STRING" id="158607.A0A2P5HHL5"/>
<sequence length="412" mass="45433">MNPTPQDSSRRIETWLYSITRDDLPDEDHARTDAHPGKRACRPRSNDDETFLYPYNAPNTPPLTDCNITAMQSSTPRRKRRNDGGDAEGGTGVDNNLKESEKTPRPSTSSWRLASSPHKRVAGTSPRKSRAVLDRLEKPVRVHALPTLADALAKLPADITPLYRRIVTAIGLQRIIPHEVREEVAGLMVESPGYFRETDTGGAKEALGRLRSILRKASDGQSRQRGETAWYIHVHSPLLDLAFNPDIPDLDEITSVRARYEPVMSAGIAGNSIPFLKGSQGVTSEPACSISLDSEALGSEEGSRAPSNVSLSKVRSHSAKIDFVVALDIPYNTPLQRTISYLVDEGTAQPHINQTGYLPLKESPIAVSFEMKTEARGSGDAFVQLGIWVTAWHKRMYDLRSCLTRRIPAATH</sequence>
<dbReference type="OrthoDB" id="5244165at2759"/>
<feature type="compositionally biased region" description="Basic and acidic residues" evidence="1">
    <location>
        <begin position="21"/>
        <end position="36"/>
    </location>
</feature>
<feature type="compositionally biased region" description="Polar residues" evidence="1">
    <location>
        <begin position="66"/>
        <end position="75"/>
    </location>
</feature>
<evidence type="ECO:0000313" key="4">
    <source>
        <dbReference type="Proteomes" id="UP000094444"/>
    </source>
</evidence>
<comment type="caution">
    <text evidence="3">The sequence shown here is derived from an EMBL/GenBank/DDBJ whole genome shotgun (WGS) entry which is preliminary data.</text>
</comment>
<dbReference type="InParanoid" id="A0A2P5HHL5"/>
<accession>A0A2P5HHL5</accession>
<keyword evidence="4" id="KW-1185">Reference proteome</keyword>
<gene>
    <name evidence="3" type="ORF">DHEL01_v211867</name>
</gene>
<evidence type="ECO:0000259" key="2">
    <source>
        <dbReference type="Pfam" id="PF20516"/>
    </source>
</evidence>